<dbReference type="EMBL" id="CP030759">
    <property type="protein sequence ID" value="AXA36108.1"/>
    <property type="molecule type" value="Genomic_DNA"/>
</dbReference>
<dbReference type="PROSITE" id="PS00409">
    <property type="entry name" value="PROKAR_NTER_METHYL"/>
    <property type="match status" value="1"/>
</dbReference>
<dbReference type="PRINTS" id="PR00813">
    <property type="entry name" value="BCTERIALGSPG"/>
</dbReference>
<dbReference type="Proteomes" id="UP000262583">
    <property type="component" value="Chromosome"/>
</dbReference>
<sequence>MNEPRFHGFTLVELVIVVAILAILTLVALPNFLLAKQRALQARCAGNLKAIAYALYAYRLDLNHYPLADGTAGTMESMGQTEVGNGPAANGSWDGVPRVLLRLGYLTSEEILFCPVYRQQFKGERLQRFRYAYNNSAADTGGVIGGANNVERDSHDIWFARCLWVPPEYSFTPQATDVKFPHGENFDRENALMSNGRVELRDGRADFRAAYSIPAP</sequence>
<organism evidence="3 4">
    <name type="scientific">Sumerlaea chitinivorans</name>
    <dbReference type="NCBI Taxonomy" id="2250252"/>
    <lineage>
        <taxon>Bacteria</taxon>
        <taxon>Candidatus Sumerlaeota</taxon>
        <taxon>Candidatus Sumerlaeia</taxon>
        <taxon>Candidatus Sumerlaeales</taxon>
        <taxon>Candidatus Sumerlaeaceae</taxon>
        <taxon>Candidatus Sumerlaea</taxon>
    </lineage>
</organism>
<keyword evidence="1" id="KW-0488">Methylation</keyword>
<evidence type="ECO:0000256" key="2">
    <source>
        <dbReference type="SAM" id="Phobius"/>
    </source>
</evidence>
<protein>
    <recommendedName>
        <fullName evidence="5">Prepilin-type N-terminal cleavage/methylation domain-containing protein</fullName>
    </recommendedName>
</protein>
<dbReference type="Gene3D" id="3.30.700.10">
    <property type="entry name" value="Glycoprotein, Type 4 Pilin"/>
    <property type="match status" value="1"/>
</dbReference>
<keyword evidence="2" id="KW-0812">Transmembrane</keyword>
<feature type="transmembrane region" description="Helical" evidence="2">
    <location>
        <begin position="6"/>
        <end position="33"/>
    </location>
</feature>
<dbReference type="GO" id="GO:0015627">
    <property type="term" value="C:type II protein secretion system complex"/>
    <property type="evidence" value="ECO:0007669"/>
    <property type="project" value="InterPro"/>
</dbReference>
<accession>A0A2Z4Y5F2</accession>
<keyword evidence="2" id="KW-1133">Transmembrane helix</keyword>
<dbReference type="Pfam" id="PF07963">
    <property type="entry name" value="N_methyl"/>
    <property type="match status" value="1"/>
</dbReference>
<dbReference type="GO" id="GO:0015628">
    <property type="term" value="P:protein secretion by the type II secretion system"/>
    <property type="evidence" value="ECO:0007669"/>
    <property type="project" value="InterPro"/>
</dbReference>
<proteinExistence type="predicted"/>
<gene>
    <name evidence="3" type="ORF">BRCON_1331</name>
</gene>
<dbReference type="NCBIfam" id="TIGR02532">
    <property type="entry name" value="IV_pilin_GFxxxE"/>
    <property type="match status" value="1"/>
</dbReference>
<dbReference type="InterPro" id="IPR012902">
    <property type="entry name" value="N_methyl_site"/>
</dbReference>
<dbReference type="InterPro" id="IPR000983">
    <property type="entry name" value="Bac_GSPG_pilin"/>
</dbReference>
<dbReference type="AlphaFoldDB" id="A0A2Z4Y5F2"/>
<evidence type="ECO:0008006" key="5">
    <source>
        <dbReference type="Google" id="ProtNLM"/>
    </source>
</evidence>
<name>A0A2Z4Y5F2_SUMC1</name>
<dbReference type="InterPro" id="IPR045584">
    <property type="entry name" value="Pilin-like"/>
</dbReference>
<dbReference type="KEGG" id="schv:BRCON_1331"/>
<evidence type="ECO:0000256" key="1">
    <source>
        <dbReference type="ARBA" id="ARBA00022481"/>
    </source>
</evidence>
<evidence type="ECO:0000313" key="4">
    <source>
        <dbReference type="Proteomes" id="UP000262583"/>
    </source>
</evidence>
<evidence type="ECO:0000313" key="3">
    <source>
        <dbReference type="EMBL" id="AXA36108.1"/>
    </source>
</evidence>
<dbReference type="SUPFAM" id="SSF54523">
    <property type="entry name" value="Pili subunits"/>
    <property type="match status" value="1"/>
</dbReference>
<keyword evidence="2" id="KW-0472">Membrane</keyword>
<dbReference type="PANTHER" id="PTHR30093">
    <property type="entry name" value="GENERAL SECRETION PATHWAY PROTEIN G"/>
    <property type="match status" value="1"/>
</dbReference>
<reference evidence="3 4" key="1">
    <citation type="submission" date="2018-05" db="EMBL/GenBank/DDBJ databases">
        <title>A metagenomic window into the 2 km-deep terrestrial subsurface aquifer revealed taxonomically and functionally diverse microbial community comprising novel uncultured bacterial lineages.</title>
        <authorList>
            <person name="Kadnikov V.V."/>
            <person name="Mardanov A.V."/>
            <person name="Beletsky A.V."/>
            <person name="Banks D."/>
            <person name="Pimenov N.V."/>
            <person name="Frank Y.A."/>
            <person name="Karnachuk O.V."/>
            <person name="Ravin N.V."/>
        </authorList>
    </citation>
    <scope>NUCLEOTIDE SEQUENCE [LARGE SCALE GENOMIC DNA]</scope>
    <source>
        <strain evidence="3">BY</strain>
    </source>
</reference>